<name>A0A0E9PUH2_ANGAN</name>
<organism evidence="1">
    <name type="scientific">Anguilla anguilla</name>
    <name type="common">European freshwater eel</name>
    <name type="synonym">Muraena anguilla</name>
    <dbReference type="NCBI Taxonomy" id="7936"/>
    <lineage>
        <taxon>Eukaryota</taxon>
        <taxon>Metazoa</taxon>
        <taxon>Chordata</taxon>
        <taxon>Craniata</taxon>
        <taxon>Vertebrata</taxon>
        <taxon>Euteleostomi</taxon>
        <taxon>Actinopterygii</taxon>
        <taxon>Neopterygii</taxon>
        <taxon>Teleostei</taxon>
        <taxon>Anguilliformes</taxon>
        <taxon>Anguillidae</taxon>
        <taxon>Anguilla</taxon>
    </lineage>
</organism>
<protein>
    <submittedName>
        <fullName evidence="1">Uncharacterized protein</fullName>
    </submittedName>
</protein>
<evidence type="ECO:0000313" key="1">
    <source>
        <dbReference type="EMBL" id="JAH08164.1"/>
    </source>
</evidence>
<proteinExistence type="predicted"/>
<dbReference type="EMBL" id="GBXM01100413">
    <property type="protein sequence ID" value="JAH08164.1"/>
    <property type="molecule type" value="Transcribed_RNA"/>
</dbReference>
<sequence>MLPVMPSFCLFLSWSFRVGLHFS</sequence>
<reference evidence="1" key="1">
    <citation type="submission" date="2014-11" db="EMBL/GenBank/DDBJ databases">
        <authorList>
            <person name="Amaro Gonzalez C."/>
        </authorList>
    </citation>
    <scope>NUCLEOTIDE SEQUENCE</scope>
</reference>
<dbReference type="AlphaFoldDB" id="A0A0E9PUH2"/>
<accession>A0A0E9PUH2</accession>
<reference evidence="1" key="2">
    <citation type="journal article" date="2015" name="Fish Shellfish Immunol.">
        <title>Early steps in the European eel (Anguilla anguilla)-Vibrio vulnificus interaction in the gills: Role of the RtxA13 toxin.</title>
        <authorList>
            <person name="Callol A."/>
            <person name="Pajuelo D."/>
            <person name="Ebbesson L."/>
            <person name="Teles M."/>
            <person name="MacKenzie S."/>
            <person name="Amaro C."/>
        </authorList>
    </citation>
    <scope>NUCLEOTIDE SEQUENCE</scope>
</reference>